<evidence type="ECO:0008006" key="3">
    <source>
        <dbReference type="Google" id="ProtNLM"/>
    </source>
</evidence>
<name>A0AAE0FTM5_9CHLO</name>
<comment type="caution">
    <text evidence="1">The sequence shown here is derived from an EMBL/GenBank/DDBJ whole genome shotgun (WGS) entry which is preliminary data.</text>
</comment>
<gene>
    <name evidence="1" type="ORF">CYMTET_25521</name>
</gene>
<reference evidence="1 2" key="1">
    <citation type="journal article" date="2015" name="Genome Biol. Evol.">
        <title>Comparative Genomics of a Bacterivorous Green Alga Reveals Evolutionary Causalities and Consequences of Phago-Mixotrophic Mode of Nutrition.</title>
        <authorList>
            <person name="Burns J.A."/>
            <person name="Paasch A."/>
            <person name="Narechania A."/>
            <person name="Kim E."/>
        </authorList>
    </citation>
    <scope>NUCLEOTIDE SEQUENCE [LARGE SCALE GENOMIC DNA]</scope>
    <source>
        <strain evidence="1 2">PLY_AMNH</strain>
    </source>
</reference>
<proteinExistence type="predicted"/>
<organism evidence="1 2">
    <name type="scientific">Cymbomonas tetramitiformis</name>
    <dbReference type="NCBI Taxonomy" id="36881"/>
    <lineage>
        <taxon>Eukaryota</taxon>
        <taxon>Viridiplantae</taxon>
        <taxon>Chlorophyta</taxon>
        <taxon>Pyramimonadophyceae</taxon>
        <taxon>Pyramimonadales</taxon>
        <taxon>Pyramimonadaceae</taxon>
        <taxon>Cymbomonas</taxon>
    </lineage>
</organism>
<keyword evidence="2" id="KW-1185">Reference proteome</keyword>
<evidence type="ECO:0000313" key="2">
    <source>
        <dbReference type="Proteomes" id="UP001190700"/>
    </source>
</evidence>
<evidence type="ECO:0000313" key="1">
    <source>
        <dbReference type="EMBL" id="KAK3265826.1"/>
    </source>
</evidence>
<protein>
    <recommendedName>
        <fullName evidence="3">Fe2OG dioxygenase domain-containing protein</fullName>
    </recommendedName>
</protein>
<dbReference type="AlphaFoldDB" id="A0AAE0FTM5"/>
<sequence>MLQEPISGGYFELTPFTRHKLQEHDPKVEADVSRLISQDGDNVASATDQKTSGCDVRRLDFTEGTLSIFGGRQSLHRVTPVFGERDRLVAVLCWAKQQNVTNSPAVRKLFWGREG</sequence>
<dbReference type="EMBL" id="LGRX02013673">
    <property type="protein sequence ID" value="KAK3265826.1"/>
    <property type="molecule type" value="Genomic_DNA"/>
</dbReference>
<dbReference type="Proteomes" id="UP001190700">
    <property type="component" value="Unassembled WGS sequence"/>
</dbReference>
<accession>A0AAE0FTM5</accession>